<organism evidence="1 2">
    <name type="scientific">Eumeta variegata</name>
    <name type="common">Bagworm moth</name>
    <name type="synonym">Eumeta japonica</name>
    <dbReference type="NCBI Taxonomy" id="151549"/>
    <lineage>
        <taxon>Eukaryota</taxon>
        <taxon>Metazoa</taxon>
        <taxon>Ecdysozoa</taxon>
        <taxon>Arthropoda</taxon>
        <taxon>Hexapoda</taxon>
        <taxon>Insecta</taxon>
        <taxon>Pterygota</taxon>
        <taxon>Neoptera</taxon>
        <taxon>Endopterygota</taxon>
        <taxon>Lepidoptera</taxon>
        <taxon>Glossata</taxon>
        <taxon>Ditrysia</taxon>
        <taxon>Tineoidea</taxon>
        <taxon>Psychidae</taxon>
        <taxon>Oiketicinae</taxon>
        <taxon>Eumeta</taxon>
    </lineage>
</organism>
<comment type="caution">
    <text evidence="1">The sequence shown here is derived from an EMBL/GenBank/DDBJ whole genome shotgun (WGS) entry which is preliminary data.</text>
</comment>
<name>A0A4C1UEX2_EUMVA</name>
<dbReference type="AlphaFoldDB" id="A0A4C1UEX2"/>
<evidence type="ECO:0000313" key="2">
    <source>
        <dbReference type="Proteomes" id="UP000299102"/>
    </source>
</evidence>
<gene>
    <name evidence="1" type="ORF">EVAR_94328_1</name>
</gene>
<accession>A0A4C1UEX2</accession>
<proteinExistence type="predicted"/>
<reference evidence="1 2" key="1">
    <citation type="journal article" date="2019" name="Commun. Biol.">
        <title>The bagworm genome reveals a unique fibroin gene that provides high tensile strength.</title>
        <authorList>
            <person name="Kono N."/>
            <person name="Nakamura H."/>
            <person name="Ohtoshi R."/>
            <person name="Tomita M."/>
            <person name="Numata K."/>
            <person name="Arakawa K."/>
        </authorList>
    </citation>
    <scope>NUCLEOTIDE SEQUENCE [LARGE SCALE GENOMIC DNA]</scope>
</reference>
<dbReference type="Proteomes" id="UP000299102">
    <property type="component" value="Unassembled WGS sequence"/>
</dbReference>
<evidence type="ECO:0000313" key="1">
    <source>
        <dbReference type="EMBL" id="GBP25033.1"/>
    </source>
</evidence>
<protein>
    <submittedName>
        <fullName evidence="1">Uncharacterized protein</fullName>
    </submittedName>
</protein>
<keyword evidence="2" id="KW-1185">Reference proteome</keyword>
<dbReference type="EMBL" id="BGZK01000168">
    <property type="protein sequence ID" value="GBP25033.1"/>
    <property type="molecule type" value="Genomic_DNA"/>
</dbReference>
<sequence length="134" mass="15769">MKNNTQTVLVSKYIRAEFHKNQYSGIVAQTQQTDTQNHFRICDISMDVLQSGLLGYDKWREYKFPRRQRQSDRRAEVDLCPSAATGLMRMQWGFVTAPPVPDELCTKNQSRLMLTWNKYFTEATRGFWNCNHIL</sequence>